<feature type="transmembrane region" description="Helical" evidence="7">
    <location>
        <begin position="101"/>
        <end position="121"/>
    </location>
</feature>
<gene>
    <name evidence="9" type="ORF">FK268_15075</name>
</gene>
<feature type="domain" description="EamA" evidence="8">
    <location>
        <begin position="160"/>
        <end position="294"/>
    </location>
</feature>
<dbReference type="EMBL" id="VIGV01000004">
    <property type="protein sequence ID" value="TWS23591.1"/>
    <property type="molecule type" value="Genomic_DNA"/>
</dbReference>
<comment type="similarity">
    <text evidence="2">Belongs to the EamA transporter family.</text>
</comment>
<keyword evidence="3 7" id="KW-0812">Transmembrane</keyword>
<evidence type="ECO:0000313" key="10">
    <source>
        <dbReference type="Proteomes" id="UP000319792"/>
    </source>
</evidence>
<keyword evidence="4 7" id="KW-1133">Transmembrane helix</keyword>
<evidence type="ECO:0000256" key="3">
    <source>
        <dbReference type="ARBA" id="ARBA00022692"/>
    </source>
</evidence>
<evidence type="ECO:0000259" key="8">
    <source>
        <dbReference type="Pfam" id="PF00892"/>
    </source>
</evidence>
<comment type="subcellular location">
    <subcellularLocation>
        <location evidence="1">Membrane</location>
        <topology evidence="1">Multi-pass membrane protein</topology>
    </subcellularLocation>
</comment>
<proteinExistence type="inferred from homology"/>
<feature type="transmembrane region" description="Helical" evidence="7">
    <location>
        <begin position="133"/>
        <end position="152"/>
    </location>
</feature>
<feature type="transmembrane region" description="Helical" evidence="7">
    <location>
        <begin position="278"/>
        <end position="295"/>
    </location>
</feature>
<feature type="compositionally biased region" description="Low complexity" evidence="6">
    <location>
        <begin position="297"/>
        <end position="312"/>
    </location>
</feature>
<feature type="transmembrane region" description="Helical" evidence="7">
    <location>
        <begin position="185"/>
        <end position="210"/>
    </location>
</feature>
<keyword evidence="5 7" id="KW-0472">Membrane</keyword>
<feature type="transmembrane region" description="Helical" evidence="7">
    <location>
        <begin position="158"/>
        <end position="178"/>
    </location>
</feature>
<reference evidence="9 10" key="2">
    <citation type="submission" date="2019-08" db="EMBL/GenBank/DDBJ databases">
        <title>Tsukamurella conjunctivitidis sp. nov., Tsukamurella assacharolytica sp. nov. and Tsukamurella sputae sp. nov. isolated from patients with conjunctivitis, bacteraemia (lymphoma) and respiratory infection (sputum) in Hong Kong.</title>
        <authorList>
            <person name="Fok K.M.N."/>
            <person name="Fong J.Y.H."/>
        </authorList>
    </citation>
    <scope>NUCLEOTIDE SEQUENCE [LARGE SCALE GENOMIC DNA]</scope>
    <source>
        <strain evidence="9 10">HKU70</strain>
    </source>
</reference>
<dbReference type="Proteomes" id="UP000319792">
    <property type="component" value="Unassembled WGS sequence"/>
</dbReference>
<evidence type="ECO:0000313" key="9">
    <source>
        <dbReference type="EMBL" id="TWS23591.1"/>
    </source>
</evidence>
<feature type="transmembrane region" description="Helical" evidence="7">
    <location>
        <begin position="46"/>
        <end position="63"/>
    </location>
</feature>
<feature type="transmembrane region" description="Helical" evidence="7">
    <location>
        <begin position="247"/>
        <end position="272"/>
    </location>
</feature>
<dbReference type="PANTHER" id="PTHR32322">
    <property type="entry name" value="INNER MEMBRANE TRANSPORTER"/>
    <property type="match status" value="1"/>
</dbReference>
<dbReference type="GO" id="GO:0016020">
    <property type="term" value="C:membrane"/>
    <property type="evidence" value="ECO:0007669"/>
    <property type="project" value="UniProtKB-SubCell"/>
</dbReference>
<dbReference type="OrthoDB" id="5242975at2"/>
<dbReference type="InterPro" id="IPR050638">
    <property type="entry name" value="AA-Vitamin_Transporters"/>
</dbReference>
<evidence type="ECO:0000256" key="5">
    <source>
        <dbReference type="ARBA" id="ARBA00023136"/>
    </source>
</evidence>
<evidence type="ECO:0000256" key="4">
    <source>
        <dbReference type="ARBA" id="ARBA00022989"/>
    </source>
</evidence>
<dbReference type="SUPFAM" id="SSF103481">
    <property type="entry name" value="Multidrug resistance efflux transporter EmrE"/>
    <property type="match status" value="2"/>
</dbReference>
<sequence length="321" mass="33334">MRRHRRWNRRVRTVPLQFTALALAWGSSFLFIKEGLTGLSPVQVTAARMTIGAVVLAGIAIAVRAPRIRDPRAVAHITVVSLTLCVIPFTLFGWAEQRIDSGLASIINATTPLMTVLVTCVALRSERPTRNQLLGLAVGFAGVVLVLAPAASGTAGSVAGQLACLAATASYGVAFVHLRRFVTPLALPASSVALYQVGIGAVAIAAYALAVDRHTVTATPRVALAMLGLGAVGTGLAYLWNTNIVAAWGAAAAASVTYLTPVVGVLLGTAVLGERPAWNQPVGGLVVLAGIVLSRRGGARAPRPRGGVPNRAARTRRTTPR</sequence>
<comment type="caution">
    <text evidence="9">The sequence shown here is derived from an EMBL/GenBank/DDBJ whole genome shotgun (WGS) entry which is preliminary data.</text>
</comment>
<dbReference type="InterPro" id="IPR037185">
    <property type="entry name" value="EmrE-like"/>
</dbReference>
<evidence type="ECO:0000256" key="6">
    <source>
        <dbReference type="SAM" id="MobiDB-lite"/>
    </source>
</evidence>
<protein>
    <submittedName>
        <fullName evidence="9">DMT family transporter</fullName>
    </submittedName>
</protein>
<feature type="transmembrane region" description="Helical" evidence="7">
    <location>
        <begin position="222"/>
        <end position="240"/>
    </location>
</feature>
<evidence type="ECO:0000256" key="1">
    <source>
        <dbReference type="ARBA" id="ARBA00004141"/>
    </source>
</evidence>
<dbReference type="InterPro" id="IPR000620">
    <property type="entry name" value="EamA_dom"/>
</dbReference>
<reference evidence="9 10" key="1">
    <citation type="submission" date="2019-06" db="EMBL/GenBank/DDBJ databases">
        <authorList>
            <person name="Teng J.L.L."/>
            <person name="Lee H.H."/>
            <person name="Lau S.K.P."/>
            <person name="Woo P.C.Y."/>
        </authorList>
    </citation>
    <scope>NUCLEOTIDE SEQUENCE [LARGE SCALE GENOMIC DNA]</scope>
    <source>
        <strain evidence="9 10">HKU70</strain>
    </source>
</reference>
<name>A0A5C5RN15_9ACTN</name>
<dbReference type="Pfam" id="PF00892">
    <property type="entry name" value="EamA"/>
    <property type="match status" value="2"/>
</dbReference>
<keyword evidence="10" id="KW-1185">Reference proteome</keyword>
<evidence type="ECO:0000256" key="2">
    <source>
        <dbReference type="ARBA" id="ARBA00007362"/>
    </source>
</evidence>
<accession>A0A5C5RN15</accession>
<feature type="region of interest" description="Disordered" evidence="6">
    <location>
        <begin position="297"/>
        <end position="321"/>
    </location>
</feature>
<dbReference type="AlphaFoldDB" id="A0A5C5RN15"/>
<dbReference type="PANTHER" id="PTHR32322:SF9">
    <property type="entry name" value="AMINO-ACID METABOLITE EFFLUX PUMP-RELATED"/>
    <property type="match status" value="1"/>
</dbReference>
<feature type="transmembrane region" description="Helical" evidence="7">
    <location>
        <begin position="75"/>
        <end position="95"/>
    </location>
</feature>
<organism evidence="9 10">
    <name type="scientific">Tsukamurella sputi</name>
    <dbReference type="NCBI Taxonomy" id="2591848"/>
    <lineage>
        <taxon>Bacteria</taxon>
        <taxon>Bacillati</taxon>
        <taxon>Actinomycetota</taxon>
        <taxon>Actinomycetes</taxon>
        <taxon>Mycobacteriales</taxon>
        <taxon>Tsukamurellaceae</taxon>
        <taxon>Tsukamurella</taxon>
    </lineage>
</organism>
<feature type="domain" description="EamA" evidence="8">
    <location>
        <begin position="20"/>
        <end position="147"/>
    </location>
</feature>
<evidence type="ECO:0000256" key="7">
    <source>
        <dbReference type="SAM" id="Phobius"/>
    </source>
</evidence>